<evidence type="ECO:0000313" key="2">
    <source>
        <dbReference type="EMBL" id="BAV32340.1"/>
    </source>
</evidence>
<dbReference type="PANTHER" id="PTHR47163:SF2">
    <property type="entry name" value="SI:DKEY-17M8.2"/>
    <property type="match status" value="1"/>
</dbReference>
<reference evidence="2 3" key="1">
    <citation type="submission" date="2015-05" db="EMBL/GenBank/DDBJ databases">
        <title>Complete genome sequence of a sulfur-oxidizing gammaproteobacterium strain HA5.</title>
        <authorList>
            <person name="Miura A."/>
            <person name="Kojima H."/>
            <person name="Fukui M."/>
        </authorList>
    </citation>
    <scope>NUCLEOTIDE SEQUENCE [LARGE SCALE GENOMIC DNA]</scope>
    <source>
        <strain evidence="2 3">HA5</strain>
    </source>
</reference>
<dbReference type="Proteomes" id="UP000243180">
    <property type="component" value="Chromosome"/>
</dbReference>
<protein>
    <submittedName>
        <fullName evidence="2">Transposase</fullName>
    </submittedName>
</protein>
<proteinExistence type="predicted"/>
<dbReference type="OrthoDB" id="271821at2"/>
<dbReference type="PANTHER" id="PTHR47163">
    <property type="entry name" value="DDE_TNP_IS1595 DOMAIN-CONTAINING PROTEIN"/>
    <property type="match status" value="1"/>
</dbReference>
<dbReference type="InterPro" id="IPR024442">
    <property type="entry name" value="Transposase_Zn_ribbon"/>
</dbReference>
<dbReference type="InterPro" id="IPR024445">
    <property type="entry name" value="Tnp_ISXO2-like"/>
</dbReference>
<dbReference type="AlphaFoldDB" id="A0A1B4XC30"/>
<evidence type="ECO:0000259" key="1">
    <source>
        <dbReference type="SMART" id="SM01126"/>
    </source>
</evidence>
<dbReference type="InParanoid" id="A0A1B4XC30"/>
<keyword evidence="3" id="KW-1185">Reference proteome</keyword>
<sequence length="294" mass="33583">MKYTHKNFVEDFPDDAACLARIMELRYGNEPICDKCGKSTHFHPITGRRAFACQWCGHHVYPCVGTPFEKSSTPLTLWFHAMYLMTATRNGVSAKELQRQLGVTYKTAWRIGHEIRKLMGERNELNGPLSGHVEIDETYIGGKATGKGRHGALSGDNKTIVMGMIQRGGPFKGQIVPDVKRRTLKPIIRENVEYGSTISTDELSAYNVLPVYGYQHGKVSHRQKQYVNGLFHVNNIENFWKHLKGGIRSTHMSVSPKYLQNYIEEFGFRYNHRKEPGTMFYRMLSHLAKKETAV</sequence>
<dbReference type="InterPro" id="IPR053164">
    <property type="entry name" value="IS1016-like_transposase"/>
</dbReference>
<dbReference type="Pfam" id="PF12762">
    <property type="entry name" value="DDE_Tnp_IS1595"/>
    <property type="match status" value="1"/>
</dbReference>
<name>A0A1B4XC30_9GAMM</name>
<evidence type="ECO:0000313" key="3">
    <source>
        <dbReference type="Proteomes" id="UP000243180"/>
    </source>
</evidence>
<dbReference type="SMART" id="SM01126">
    <property type="entry name" value="DDE_Tnp_IS1595"/>
    <property type="match status" value="1"/>
</dbReference>
<gene>
    <name evidence="2" type="ORF">SCL_0014</name>
</gene>
<feature type="domain" description="ISXO2-like transposase" evidence="1">
    <location>
        <begin position="128"/>
        <end position="271"/>
    </location>
</feature>
<dbReference type="Pfam" id="PF12760">
    <property type="entry name" value="Zn_ribbon_IS1595"/>
    <property type="match status" value="1"/>
</dbReference>
<dbReference type="EMBL" id="AP014879">
    <property type="protein sequence ID" value="BAV32340.1"/>
    <property type="molecule type" value="Genomic_DNA"/>
</dbReference>
<dbReference type="RefSeq" id="WP_096359027.1">
    <property type="nucleotide sequence ID" value="NZ_AP014879.1"/>
</dbReference>
<accession>A0A1B4XC30</accession>
<organism evidence="2 3">
    <name type="scientific">Sulfuricaulis limicola</name>
    <dbReference type="NCBI Taxonomy" id="1620215"/>
    <lineage>
        <taxon>Bacteria</taxon>
        <taxon>Pseudomonadati</taxon>
        <taxon>Pseudomonadota</taxon>
        <taxon>Gammaproteobacteria</taxon>
        <taxon>Acidiferrobacterales</taxon>
        <taxon>Acidiferrobacteraceae</taxon>
        <taxon>Sulfuricaulis</taxon>
    </lineage>
</organism>
<dbReference type="NCBIfam" id="NF033547">
    <property type="entry name" value="transpos_IS1595"/>
    <property type="match status" value="1"/>
</dbReference>
<dbReference type="KEGG" id="slim:SCL_0014"/>